<proteinExistence type="predicted"/>
<dbReference type="PANTHER" id="PTHR31749">
    <property type="entry name" value="KINETOCHORE-ASSOCIATED PROTEIN NSL1 HOMOLOG"/>
    <property type="match status" value="1"/>
</dbReference>
<reference evidence="2" key="1">
    <citation type="journal article" date="2020" name="Stud. Mycol.">
        <title>101 Dothideomycetes genomes: a test case for predicting lifestyles and emergence of pathogens.</title>
        <authorList>
            <person name="Haridas S."/>
            <person name="Albert R."/>
            <person name="Binder M."/>
            <person name="Bloem J."/>
            <person name="Labutti K."/>
            <person name="Salamov A."/>
            <person name="Andreopoulos B."/>
            <person name="Baker S."/>
            <person name="Barry K."/>
            <person name="Bills G."/>
            <person name="Bluhm B."/>
            <person name="Cannon C."/>
            <person name="Castanera R."/>
            <person name="Culley D."/>
            <person name="Daum C."/>
            <person name="Ezra D."/>
            <person name="Gonzalez J."/>
            <person name="Henrissat B."/>
            <person name="Kuo A."/>
            <person name="Liang C."/>
            <person name="Lipzen A."/>
            <person name="Lutzoni F."/>
            <person name="Magnuson J."/>
            <person name="Mondo S."/>
            <person name="Nolan M."/>
            <person name="Ohm R."/>
            <person name="Pangilinan J."/>
            <person name="Park H.-J."/>
            <person name="Ramirez L."/>
            <person name="Alfaro M."/>
            <person name="Sun H."/>
            <person name="Tritt A."/>
            <person name="Yoshinaga Y."/>
            <person name="Zwiers L.-H."/>
            <person name="Turgeon B."/>
            <person name="Goodwin S."/>
            <person name="Spatafora J."/>
            <person name="Crous P."/>
            <person name="Grigoriev I."/>
        </authorList>
    </citation>
    <scope>NUCLEOTIDE SEQUENCE</scope>
    <source>
        <strain evidence="2">CBS 175.79</strain>
    </source>
</reference>
<organism evidence="2 3">
    <name type="scientific">Aaosphaeria arxii CBS 175.79</name>
    <dbReference type="NCBI Taxonomy" id="1450172"/>
    <lineage>
        <taxon>Eukaryota</taxon>
        <taxon>Fungi</taxon>
        <taxon>Dikarya</taxon>
        <taxon>Ascomycota</taxon>
        <taxon>Pezizomycotina</taxon>
        <taxon>Dothideomycetes</taxon>
        <taxon>Pleosporomycetidae</taxon>
        <taxon>Pleosporales</taxon>
        <taxon>Pleosporales incertae sedis</taxon>
        <taxon>Aaosphaeria</taxon>
    </lineage>
</organism>
<evidence type="ECO:0000256" key="1">
    <source>
        <dbReference type="SAM" id="MobiDB-lite"/>
    </source>
</evidence>
<dbReference type="Pfam" id="PF08641">
    <property type="entry name" value="Mis14"/>
    <property type="match status" value="1"/>
</dbReference>
<evidence type="ECO:0000313" key="2">
    <source>
        <dbReference type="EMBL" id="KAF2012374.1"/>
    </source>
</evidence>
<dbReference type="EMBL" id="ML978073">
    <property type="protein sequence ID" value="KAF2012374.1"/>
    <property type="molecule type" value="Genomic_DNA"/>
</dbReference>
<dbReference type="RefSeq" id="XP_033380713.1">
    <property type="nucleotide sequence ID" value="XM_033522644.1"/>
</dbReference>
<dbReference type="Proteomes" id="UP000799778">
    <property type="component" value="Unassembled WGS sequence"/>
</dbReference>
<dbReference type="GeneID" id="54280041"/>
<accession>A0A6A5XJ82</accession>
<dbReference type="OrthoDB" id="2135762at2759"/>
<keyword evidence="3" id="KW-1185">Reference proteome</keyword>
<dbReference type="PANTHER" id="PTHR31749:SF3">
    <property type="entry name" value="KINETOCHORE-ASSOCIATED PROTEIN NSL1 HOMOLOG"/>
    <property type="match status" value="1"/>
</dbReference>
<sequence>MDAEHRKIELQSPQDLTFLQSQIRHAALQKLDLHLPAVPSSTTANASTATAGADGSSSNPPSAEPDDLRRKTEELVNQFVAQVLEGMRRNISINGNDVVPLAEDEDGGKEKPAASVEVEEYEPYDEKLRSRLADLNVKRDALVSKISAHRRETPGLAAERYRVSFEAELERERVAREERLRAAGTVSAEDGLVVEGLKRADEVERSWERALEGLGRLEKGLPETRARLERSAEVVAYLNGKKSDSKAS</sequence>
<evidence type="ECO:0000313" key="3">
    <source>
        <dbReference type="Proteomes" id="UP000799778"/>
    </source>
</evidence>
<protein>
    <recommendedName>
        <fullName evidence="4">Kinetochore protein mis14</fullName>
    </recommendedName>
</protein>
<dbReference type="GO" id="GO:0000070">
    <property type="term" value="P:mitotic sister chromatid segregation"/>
    <property type="evidence" value="ECO:0007669"/>
    <property type="project" value="InterPro"/>
</dbReference>
<dbReference type="InterPro" id="IPR013950">
    <property type="entry name" value="Mis14/Nsl1"/>
</dbReference>
<name>A0A6A5XJ82_9PLEO</name>
<evidence type="ECO:0008006" key="4">
    <source>
        <dbReference type="Google" id="ProtNLM"/>
    </source>
</evidence>
<dbReference type="GO" id="GO:0000444">
    <property type="term" value="C:MIS12/MIND type complex"/>
    <property type="evidence" value="ECO:0007669"/>
    <property type="project" value="TreeGrafter"/>
</dbReference>
<dbReference type="AlphaFoldDB" id="A0A6A5XJ82"/>
<feature type="compositionally biased region" description="Low complexity" evidence="1">
    <location>
        <begin position="40"/>
        <end position="59"/>
    </location>
</feature>
<feature type="region of interest" description="Disordered" evidence="1">
    <location>
        <begin position="39"/>
        <end position="68"/>
    </location>
</feature>
<gene>
    <name evidence="2" type="ORF">BU24DRAFT_275905</name>
</gene>